<dbReference type="Proteomes" id="UP000324241">
    <property type="component" value="Unassembled WGS sequence"/>
</dbReference>
<reference evidence="3 4" key="1">
    <citation type="submission" date="2019-03" db="EMBL/GenBank/DDBJ databases">
        <title>The genome sequence of a newly discovered highly antifungal drug resistant Aspergillus species, Aspergillus tanneri NIH 1004.</title>
        <authorList>
            <person name="Mounaud S."/>
            <person name="Singh I."/>
            <person name="Joardar V."/>
            <person name="Pakala S."/>
            <person name="Pakala S."/>
            <person name="Venepally P."/>
            <person name="Hoover J."/>
            <person name="Nierman W."/>
            <person name="Chung J."/>
            <person name="Losada L."/>
        </authorList>
    </citation>
    <scope>NUCLEOTIDE SEQUENCE [LARGE SCALE GENOMIC DNA]</scope>
    <source>
        <strain evidence="3 4">NIH1004</strain>
    </source>
</reference>
<evidence type="ECO:0000313" key="2">
    <source>
        <dbReference type="EMBL" id="KAA8644703.1"/>
    </source>
</evidence>
<dbReference type="InterPro" id="IPR000182">
    <property type="entry name" value="GNAT_dom"/>
</dbReference>
<dbReference type="GeneID" id="54331612"/>
<dbReference type="STRING" id="1220188.A0A4S3JTG8"/>
<dbReference type="RefSeq" id="XP_033424064.1">
    <property type="nucleotide sequence ID" value="XM_033573512.1"/>
</dbReference>
<evidence type="ECO:0000313" key="4">
    <source>
        <dbReference type="Proteomes" id="UP000308092"/>
    </source>
</evidence>
<protein>
    <recommendedName>
        <fullName evidence="1">N-acetyltransferase domain-containing protein</fullName>
    </recommendedName>
</protein>
<sequence>MPIIPVLPSQPESIHTDRLILRAFRPTDLPELHILRTVPEVMKWTRQGRADRDEEETRTWMDQHMYKGGTDKRKTYNYVVLQKEYNTTTTDGPAEGKIIGVLGIVNMSAADGPEVGYLFHPSSWGKGYATEALRWFTETWWQLPLPDSSLVNGNGVEGVALSAVIDKTNSGSARVLTKAGWEFVGEGVEADGVAVQNWVIRPSVRN</sequence>
<evidence type="ECO:0000313" key="3">
    <source>
        <dbReference type="EMBL" id="THC97021.1"/>
    </source>
</evidence>
<dbReference type="Gene3D" id="3.40.630.30">
    <property type="match status" value="1"/>
</dbReference>
<evidence type="ECO:0000259" key="1">
    <source>
        <dbReference type="Pfam" id="PF13302"/>
    </source>
</evidence>
<dbReference type="EMBL" id="QUQM01000006">
    <property type="protein sequence ID" value="KAA8644703.1"/>
    <property type="molecule type" value="Genomic_DNA"/>
</dbReference>
<comment type="caution">
    <text evidence="3">The sequence shown here is derived from an EMBL/GenBank/DDBJ whole genome shotgun (WGS) entry which is preliminary data.</text>
</comment>
<dbReference type="Proteomes" id="UP000308092">
    <property type="component" value="Unassembled WGS sequence"/>
</dbReference>
<gene>
    <name evidence="2" type="ORF">ATNIH1004_008910</name>
    <name evidence="3" type="ORF">EYZ11_003525</name>
</gene>
<keyword evidence="4" id="KW-1185">Reference proteome</keyword>
<dbReference type="PANTHER" id="PTHR43792:SF1">
    <property type="entry name" value="N-ACETYLTRANSFERASE DOMAIN-CONTAINING PROTEIN"/>
    <property type="match status" value="1"/>
</dbReference>
<dbReference type="VEuPathDB" id="FungiDB:EYZ11_003525"/>
<dbReference type="GO" id="GO:0016747">
    <property type="term" value="F:acyltransferase activity, transferring groups other than amino-acyl groups"/>
    <property type="evidence" value="ECO:0007669"/>
    <property type="project" value="InterPro"/>
</dbReference>
<accession>A0A4S3JTG8</accession>
<dbReference type="InterPro" id="IPR051531">
    <property type="entry name" value="N-acetyltransferase"/>
</dbReference>
<dbReference type="PANTHER" id="PTHR43792">
    <property type="entry name" value="GNAT FAMILY, PUTATIVE (AFU_ORTHOLOGUE AFUA_3G00765)-RELATED-RELATED"/>
    <property type="match status" value="1"/>
</dbReference>
<organism evidence="3 4">
    <name type="scientific">Aspergillus tanneri</name>
    <dbReference type="NCBI Taxonomy" id="1220188"/>
    <lineage>
        <taxon>Eukaryota</taxon>
        <taxon>Fungi</taxon>
        <taxon>Dikarya</taxon>
        <taxon>Ascomycota</taxon>
        <taxon>Pezizomycotina</taxon>
        <taxon>Eurotiomycetes</taxon>
        <taxon>Eurotiomycetidae</taxon>
        <taxon>Eurotiales</taxon>
        <taxon>Aspergillaceae</taxon>
        <taxon>Aspergillus</taxon>
        <taxon>Aspergillus subgen. Circumdati</taxon>
    </lineage>
</organism>
<dbReference type="Pfam" id="PF13302">
    <property type="entry name" value="Acetyltransf_3"/>
    <property type="match status" value="1"/>
</dbReference>
<proteinExistence type="predicted"/>
<reference evidence="2 5" key="2">
    <citation type="submission" date="2019-08" db="EMBL/GenBank/DDBJ databases">
        <title>The genome sequence of a newly discovered highly antifungal drug resistant Aspergillus species, Aspergillus tanneri NIH 1004.</title>
        <authorList>
            <person name="Mounaud S."/>
            <person name="Singh I."/>
            <person name="Joardar V."/>
            <person name="Pakala S."/>
            <person name="Pakala S."/>
            <person name="Venepally P."/>
            <person name="Chung J.K."/>
            <person name="Losada L."/>
            <person name="Nierman W.C."/>
        </authorList>
    </citation>
    <scope>NUCLEOTIDE SEQUENCE [LARGE SCALE GENOMIC DNA]</scope>
    <source>
        <strain evidence="2 5">NIH1004</strain>
    </source>
</reference>
<evidence type="ECO:0000313" key="5">
    <source>
        <dbReference type="Proteomes" id="UP000324241"/>
    </source>
</evidence>
<dbReference type="InterPro" id="IPR016181">
    <property type="entry name" value="Acyl_CoA_acyltransferase"/>
</dbReference>
<dbReference type="SUPFAM" id="SSF55729">
    <property type="entry name" value="Acyl-CoA N-acyltransferases (Nat)"/>
    <property type="match status" value="1"/>
</dbReference>
<feature type="domain" description="N-acetyltransferase" evidence="1">
    <location>
        <begin position="18"/>
        <end position="181"/>
    </location>
</feature>
<name>A0A4S3JTG8_9EURO</name>
<dbReference type="AlphaFoldDB" id="A0A4S3JTG8"/>
<dbReference type="OrthoDB" id="4072826at2759"/>
<dbReference type="EMBL" id="SOSA01000090">
    <property type="protein sequence ID" value="THC97021.1"/>
    <property type="molecule type" value="Genomic_DNA"/>
</dbReference>